<evidence type="ECO:0000313" key="8">
    <source>
        <dbReference type="EMBL" id="AYQ72555.1"/>
    </source>
</evidence>
<name>A0A3G3JWF7_9BACL</name>
<dbReference type="SUPFAM" id="SSF52540">
    <property type="entry name" value="P-loop containing nucleoside triphosphate hydrolases"/>
    <property type="match status" value="1"/>
</dbReference>
<dbReference type="InterPro" id="IPR027417">
    <property type="entry name" value="P-loop_NTPase"/>
</dbReference>
<evidence type="ECO:0000256" key="5">
    <source>
        <dbReference type="ARBA" id="ARBA00022967"/>
    </source>
</evidence>
<dbReference type="GO" id="GO:0005524">
    <property type="term" value="F:ATP binding"/>
    <property type="evidence" value="ECO:0007669"/>
    <property type="project" value="UniProtKB-KW"/>
</dbReference>
<evidence type="ECO:0000256" key="4">
    <source>
        <dbReference type="ARBA" id="ARBA00022840"/>
    </source>
</evidence>
<reference evidence="8 9" key="1">
    <citation type="submission" date="2018-10" db="EMBL/GenBank/DDBJ databases">
        <title>Genome Sequence of Cohnella sp.</title>
        <authorList>
            <person name="Srinivasan S."/>
            <person name="Kim M.K."/>
        </authorList>
    </citation>
    <scope>NUCLEOTIDE SEQUENCE [LARGE SCALE GENOMIC DNA]</scope>
    <source>
        <strain evidence="8 9">18JY8-7</strain>
    </source>
</reference>
<feature type="domain" description="ABC transporter" evidence="7">
    <location>
        <begin position="2"/>
        <end position="241"/>
    </location>
</feature>
<dbReference type="KEGG" id="coh:EAV92_08230"/>
<keyword evidence="1" id="KW-0813">Transport</keyword>
<dbReference type="RefSeq" id="WP_123040615.1">
    <property type="nucleotide sequence ID" value="NZ_CP033433.1"/>
</dbReference>
<dbReference type="Gene3D" id="3.40.50.300">
    <property type="entry name" value="P-loop containing nucleotide triphosphate hydrolases"/>
    <property type="match status" value="1"/>
</dbReference>
<dbReference type="Proteomes" id="UP000269097">
    <property type="component" value="Chromosome"/>
</dbReference>
<dbReference type="EMBL" id="CP033433">
    <property type="protein sequence ID" value="AYQ72555.1"/>
    <property type="molecule type" value="Genomic_DNA"/>
</dbReference>
<dbReference type="GO" id="GO:0016887">
    <property type="term" value="F:ATP hydrolysis activity"/>
    <property type="evidence" value="ECO:0007669"/>
    <property type="project" value="InterPro"/>
</dbReference>
<keyword evidence="3" id="KW-0547">Nucleotide-binding</keyword>
<keyword evidence="5" id="KW-1278">Translocase</keyword>
<dbReference type="InterPro" id="IPR003439">
    <property type="entry name" value="ABC_transporter-like_ATP-bd"/>
</dbReference>
<keyword evidence="4 8" id="KW-0067">ATP-binding</keyword>
<keyword evidence="2" id="KW-1003">Cell membrane</keyword>
<evidence type="ECO:0000259" key="7">
    <source>
        <dbReference type="PROSITE" id="PS50893"/>
    </source>
</evidence>
<dbReference type="AlphaFoldDB" id="A0A3G3JWF7"/>
<accession>A0A3G3JWF7</accession>
<evidence type="ECO:0000313" key="9">
    <source>
        <dbReference type="Proteomes" id="UP000269097"/>
    </source>
</evidence>
<dbReference type="Pfam" id="PF00005">
    <property type="entry name" value="ABC_tran"/>
    <property type="match status" value="1"/>
</dbReference>
<organism evidence="8 9">
    <name type="scientific">Cohnella candidum</name>
    <dbReference type="NCBI Taxonomy" id="2674991"/>
    <lineage>
        <taxon>Bacteria</taxon>
        <taxon>Bacillati</taxon>
        <taxon>Bacillota</taxon>
        <taxon>Bacilli</taxon>
        <taxon>Bacillales</taxon>
        <taxon>Paenibacillaceae</taxon>
        <taxon>Cohnella</taxon>
    </lineage>
</organism>
<gene>
    <name evidence="8" type="ORF">EAV92_08230</name>
</gene>
<keyword evidence="6" id="KW-0472">Membrane</keyword>
<dbReference type="PROSITE" id="PS50893">
    <property type="entry name" value="ABC_TRANSPORTER_2"/>
    <property type="match status" value="1"/>
</dbReference>
<dbReference type="PANTHER" id="PTHR43166">
    <property type="entry name" value="AMINO ACID IMPORT ATP-BINDING PROTEIN"/>
    <property type="match status" value="1"/>
</dbReference>
<dbReference type="InterPro" id="IPR003593">
    <property type="entry name" value="AAA+_ATPase"/>
</dbReference>
<dbReference type="PROSITE" id="PS00211">
    <property type="entry name" value="ABC_TRANSPORTER_1"/>
    <property type="match status" value="1"/>
</dbReference>
<evidence type="ECO:0000256" key="6">
    <source>
        <dbReference type="ARBA" id="ARBA00023136"/>
    </source>
</evidence>
<dbReference type="SMART" id="SM00382">
    <property type="entry name" value="AAA"/>
    <property type="match status" value="1"/>
</dbReference>
<proteinExistence type="predicted"/>
<dbReference type="InterPro" id="IPR017871">
    <property type="entry name" value="ABC_transporter-like_CS"/>
</dbReference>
<dbReference type="PANTHER" id="PTHR43166:SF6">
    <property type="entry name" value="PHOSPHONATES IMPORT ATP-BINDING PROTEIN PHNC"/>
    <property type="match status" value="1"/>
</dbReference>
<dbReference type="InterPro" id="IPR050086">
    <property type="entry name" value="MetN_ABC_transporter-like"/>
</dbReference>
<evidence type="ECO:0000256" key="3">
    <source>
        <dbReference type="ARBA" id="ARBA00022741"/>
    </source>
</evidence>
<keyword evidence="9" id="KW-1185">Reference proteome</keyword>
<sequence>MIIIRDLDRRLPEGKRILDGIDARLDPGTFVAVAGASGSGKSALLRCLALRDRWSAGEYKVDGVDILKAGWSARMKFRRQIAYLEQRPVLFEKKTALKNVLIGNAEQTPLWRRITGMVRSDDYMGGMDMLEAVGLLDHAHRPVEKMSGGERQRVAIARALVHGARYVFADEPVSGLDPHTSEELMATLKKLCSEKGTTIVAALHRLELAEKFADEVWGLQDGKLVLQVQGRRLTAAEKLRLND</sequence>
<evidence type="ECO:0000256" key="2">
    <source>
        <dbReference type="ARBA" id="ARBA00022475"/>
    </source>
</evidence>
<protein>
    <submittedName>
        <fullName evidence="8">ATP-binding cassette domain-containing protein</fullName>
    </submittedName>
</protein>
<evidence type="ECO:0000256" key="1">
    <source>
        <dbReference type="ARBA" id="ARBA00022448"/>
    </source>
</evidence>